<comment type="pathway">
    <text evidence="2">Cofactor biosynthesis; tetrahydrofolate biosynthesis; 2-amino-4-hydroxy-6-hydroxymethyl-7,8-dihydropteridine diphosphate from 7,8-dihydroneopterin triphosphate: step 4/4.</text>
</comment>
<dbReference type="PROSITE" id="PS00794">
    <property type="entry name" value="HPPK"/>
    <property type="match status" value="1"/>
</dbReference>
<evidence type="ECO:0000259" key="9">
    <source>
        <dbReference type="PROSITE" id="PS00794"/>
    </source>
</evidence>
<dbReference type="PANTHER" id="PTHR43071:SF1">
    <property type="entry name" value="2-AMINO-4-HYDROXY-6-HYDROXYMETHYLDIHYDROPTERIDINE PYROPHOSPHOKINASE"/>
    <property type="match status" value="1"/>
</dbReference>
<sequence>MMNEEKADIHSQEDLAVAYIGLGSNLGDREQYLKEALRMLEEHPEIRILGLSSFYETDPVGYVDQDPFLNMVAAVGTTLSPEDLFAQMLGAEQHLGRKREVRWGPRTIDLDLLLYGSRTQEDPRLILPHPRMMERAFVLIPLIEVMKAQNPQQAGALEDHLRRLSGKEGVTLWKRMQ</sequence>
<dbReference type="InterPro" id="IPR035907">
    <property type="entry name" value="Hppk_sf"/>
</dbReference>
<dbReference type="UniPathway" id="UPA00077">
    <property type="reaction ID" value="UER00155"/>
</dbReference>
<keyword evidence="4" id="KW-0808">Transferase</keyword>
<evidence type="ECO:0000313" key="10">
    <source>
        <dbReference type="EMBL" id="AEI46055.1"/>
    </source>
</evidence>
<dbReference type="GO" id="GO:0046654">
    <property type="term" value="P:tetrahydrofolate biosynthetic process"/>
    <property type="evidence" value="ECO:0007669"/>
    <property type="project" value="UniProtKB-UniPathway"/>
</dbReference>
<accession>F8FA82</accession>
<evidence type="ECO:0000256" key="5">
    <source>
        <dbReference type="ARBA" id="ARBA00022741"/>
    </source>
</evidence>
<evidence type="ECO:0000256" key="7">
    <source>
        <dbReference type="ARBA" id="ARBA00022840"/>
    </source>
</evidence>
<reference evidence="11" key="1">
    <citation type="submission" date="2011-06" db="EMBL/GenBank/DDBJ databases">
        <title>Complete genome sequence of Paenibacillus mucilaginosus KNP414.</title>
        <authorList>
            <person name="Wang J."/>
            <person name="Hu S."/>
            <person name="Hu X."/>
            <person name="Zhang B."/>
            <person name="Dong D."/>
            <person name="Zhang S."/>
            <person name="Zhao K."/>
            <person name="Wu D."/>
        </authorList>
    </citation>
    <scope>NUCLEOTIDE SEQUENCE [LARGE SCALE GENOMIC DNA]</scope>
    <source>
        <strain evidence="11">KNP414</strain>
    </source>
</reference>
<name>F8FA82_PAEMK</name>
<dbReference type="EC" id="2.7.6.3" evidence="3"/>
<proteinExistence type="predicted"/>
<dbReference type="Pfam" id="PF01288">
    <property type="entry name" value="HPPK"/>
    <property type="match status" value="1"/>
</dbReference>
<dbReference type="EMBL" id="CP002869">
    <property type="protein sequence ID" value="AEI46055.1"/>
    <property type="molecule type" value="Genomic_DNA"/>
</dbReference>
<organism evidence="10 11">
    <name type="scientific">Paenibacillus mucilaginosus (strain KNP414)</name>
    <dbReference type="NCBI Taxonomy" id="1036673"/>
    <lineage>
        <taxon>Bacteria</taxon>
        <taxon>Bacillati</taxon>
        <taxon>Bacillota</taxon>
        <taxon>Bacilli</taxon>
        <taxon>Bacillales</taxon>
        <taxon>Paenibacillaceae</taxon>
        <taxon>Paenibacillus</taxon>
    </lineage>
</organism>
<dbReference type="GO" id="GO:0005524">
    <property type="term" value="F:ATP binding"/>
    <property type="evidence" value="ECO:0007669"/>
    <property type="project" value="UniProtKB-KW"/>
</dbReference>
<keyword evidence="5" id="KW-0547">Nucleotide-binding</keyword>
<evidence type="ECO:0000313" key="11">
    <source>
        <dbReference type="Proteomes" id="UP000006620"/>
    </source>
</evidence>
<dbReference type="InterPro" id="IPR000550">
    <property type="entry name" value="Hppk"/>
</dbReference>
<evidence type="ECO:0000256" key="4">
    <source>
        <dbReference type="ARBA" id="ARBA00022679"/>
    </source>
</evidence>
<keyword evidence="8" id="KW-0289">Folate biosynthesis</keyword>
<feature type="domain" description="7,8-dihydro-6-hydroxymethylpterin-pyrophosphokinase" evidence="9">
    <location>
        <begin position="102"/>
        <end position="113"/>
    </location>
</feature>
<keyword evidence="7" id="KW-0067">ATP-binding</keyword>
<reference evidence="10 11" key="2">
    <citation type="journal article" date="2013" name="Genome Announc.">
        <title>Genome Sequence of Growth-Improving Paenibacillus mucilaginosus Strain KNP414.</title>
        <authorList>
            <person name="Lu J.J."/>
            <person name="Wang J.F."/>
            <person name="Hu X.F."/>
        </authorList>
    </citation>
    <scope>NUCLEOTIDE SEQUENCE [LARGE SCALE GENOMIC DNA]</scope>
    <source>
        <strain evidence="10 11">KNP414</strain>
    </source>
</reference>
<comment type="catalytic activity">
    <reaction evidence="1">
        <text>6-hydroxymethyl-7,8-dihydropterin + ATP = (7,8-dihydropterin-6-yl)methyl diphosphate + AMP + H(+)</text>
        <dbReference type="Rhea" id="RHEA:11412"/>
        <dbReference type="ChEBI" id="CHEBI:15378"/>
        <dbReference type="ChEBI" id="CHEBI:30616"/>
        <dbReference type="ChEBI" id="CHEBI:44841"/>
        <dbReference type="ChEBI" id="CHEBI:72950"/>
        <dbReference type="ChEBI" id="CHEBI:456215"/>
        <dbReference type="EC" id="2.7.6.3"/>
    </reaction>
</comment>
<dbReference type="SUPFAM" id="SSF55083">
    <property type="entry name" value="6-hydroxymethyl-7,8-dihydropterin pyrophosphokinase, HPPK"/>
    <property type="match status" value="1"/>
</dbReference>
<dbReference type="Proteomes" id="UP000006620">
    <property type="component" value="Chromosome"/>
</dbReference>
<dbReference type="GO" id="GO:0016301">
    <property type="term" value="F:kinase activity"/>
    <property type="evidence" value="ECO:0007669"/>
    <property type="project" value="UniProtKB-KW"/>
</dbReference>
<dbReference type="KEGG" id="pms:KNP414_07564"/>
<dbReference type="GO" id="GO:0046656">
    <property type="term" value="P:folic acid biosynthetic process"/>
    <property type="evidence" value="ECO:0007669"/>
    <property type="project" value="UniProtKB-KW"/>
</dbReference>
<dbReference type="CDD" id="cd00483">
    <property type="entry name" value="HPPK"/>
    <property type="match status" value="1"/>
</dbReference>
<dbReference type="PATRIC" id="fig|1036673.3.peg.7055"/>
<dbReference type="Gene3D" id="3.30.70.560">
    <property type="entry name" value="7,8-Dihydro-6-hydroxymethylpterin-pyrophosphokinase HPPK"/>
    <property type="match status" value="1"/>
</dbReference>
<dbReference type="HOGENOM" id="CLU_097916_1_1_9"/>
<evidence type="ECO:0000256" key="3">
    <source>
        <dbReference type="ARBA" id="ARBA00013253"/>
    </source>
</evidence>
<evidence type="ECO:0000256" key="2">
    <source>
        <dbReference type="ARBA" id="ARBA00005051"/>
    </source>
</evidence>
<dbReference type="AlphaFoldDB" id="F8FA82"/>
<evidence type="ECO:0000256" key="1">
    <source>
        <dbReference type="ARBA" id="ARBA00000198"/>
    </source>
</evidence>
<evidence type="ECO:0000256" key="6">
    <source>
        <dbReference type="ARBA" id="ARBA00022777"/>
    </source>
</evidence>
<dbReference type="PANTHER" id="PTHR43071">
    <property type="entry name" value="2-AMINO-4-HYDROXY-6-HYDROXYMETHYLDIHYDROPTERIDINE PYROPHOSPHOKINASE"/>
    <property type="match status" value="1"/>
</dbReference>
<dbReference type="NCBIfam" id="TIGR01498">
    <property type="entry name" value="folK"/>
    <property type="match status" value="1"/>
</dbReference>
<evidence type="ECO:0000256" key="8">
    <source>
        <dbReference type="ARBA" id="ARBA00022909"/>
    </source>
</evidence>
<dbReference type="RefSeq" id="WP_013921202.1">
    <property type="nucleotide sequence ID" value="NC_015690.1"/>
</dbReference>
<dbReference type="GO" id="GO:0003848">
    <property type="term" value="F:2-amino-4-hydroxy-6-hydroxymethyldihydropteridine diphosphokinase activity"/>
    <property type="evidence" value="ECO:0007669"/>
    <property type="project" value="UniProtKB-EC"/>
</dbReference>
<keyword evidence="6" id="KW-0418">Kinase</keyword>
<protein>
    <recommendedName>
        <fullName evidence="3">2-amino-4-hydroxy-6-hydroxymethyldihydropteridine diphosphokinase</fullName>
        <ecNumber evidence="3">2.7.6.3</ecNumber>
    </recommendedName>
</protein>
<gene>
    <name evidence="10" type="ordered locus">KNP414_07564</name>
</gene>